<dbReference type="CDD" id="cd00311">
    <property type="entry name" value="TIM"/>
    <property type="match status" value="1"/>
</dbReference>
<reference evidence="3" key="1">
    <citation type="submission" date="2021-03" db="EMBL/GenBank/DDBJ databases">
        <title>Agromyces archimandritus sp. nov., isolated from the cockroach Archimandrita tessellata.</title>
        <authorList>
            <person name="Guzman J."/>
            <person name="Ortuzar M."/>
            <person name="Poehlein A."/>
            <person name="Daniel R."/>
            <person name="Trujillo M."/>
            <person name="Vilcinskas A."/>
        </authorList>
    </citation>
    <scope>NUCLEOTIDE SEQUENCE</scope>
    <source>
        <strain evidence="3">G127AT</strain>
    </source>
</reference>
<comment type="similarity">
    <text evidence="2">Belongs to the triosephosphate isomerase family.</text>
</comment>
<dbReference type="EMBL" id="CP071696">
    <property type="protein sequence ID" value="QTX04964.1"/>
    <property type="molecule type" value="Genomic_DNA"/>
</dbReference>
<evidence type="ECO:0000313" key="4">
    <source>
        <dbReference type="Proteomes" id="UP000671914"/>
    </source>
</evidence>
<name>A0A975FN65_9MICO</name>
<dbReference type="PANTHER" id="PTHR21139">
    <property type="entry name" value="TRIOSEPHOSPHATE ISOMERASE"/>
    <property type="match status" value="1"/>
</dbReference>
<dbReference type="PROSITE" id="PS51440">
    <property type="entry name" value="TIM_2"/>
    <property type="match status" value="1"/>
</dbReference>
<comment type="subcellular location">
    <subcellularLocation>
        <location evidence="2">Cytoplasm</location>
    </subcellularLocation>
</comment>
<gene>
    <name evidence="3" type="ORF">G127AT_01555</name>
</gene>
<comment type="catalytic activity">
    <reaction evidence="2">
        <text>D-glyceraldehyde 3-phosphate = dihydroxyacetone phosphate</text>
        <dbReference type="Rhea" id="RHEA:18585"/>
        <dbReference type="ChEBI" id="CHEBI:57642"/>
        <dbReference type="ChEBI" id="CHEBI:59776"/>
        <dbReference type="EC" id="5.3.1.1"/>
    </reaction>
</comment>
<evidence type="ECO:0000313" key="3">
    <source>
        <dbReference type="EMBL" id="QTX04964.1"/>
    </source>
</evidence>
<dbReference type="InterPro" id="IPR013785">
    <property type="entry name" value="Aldolase_TIM"/>
</dbReference>
<protein>
    <recommendedName>
        <fullName evidence="2">Triosephosphate isomerase</fullName>
        <ecNumber evidence="2">5.3.1.1</ecNumber>
    </recommendedName>
</protein>
<dbReference type="EC" id="5.3.1.1" evidence="2"/>
<dbReference type="AlphaFoldDB" id="A0A975FN65"/>
<dbReference type="GO" id="GO:0005829">
    <property type="term" value="C:cytosol"/>
    <property type="evidence" value="ECO:0007669"/>
    <property type="project" value="TreeGrafter"/>
</dbReference>
<dbReference type="GO" id="GO:0046166">
    <property type="term" value="P:glyceraldehyde-3-phosphate biosynthetic process"/>
    <property type="evidence" value="ECO:0007669"/>
    <property type="project" value="TreeGrafter"/>
</dbReference>
<dbReference type="RefSeq" id="WP_210899113.1">
    <property type="nucleotide sequence ID" value="NZ_CP071696.1"/>
</dbReference>
<comment type="subunit">
    <text evidence="2">Homodimer.</text>
</comment>
<dbReference type="Proteomes" id="UP000671914">
    <property type="component" value="Chromosome"/>
</dbReference>
<keyword evidence="2" id="KW-0324">Glycolysis</keyword>
<keyword evidence="1 2" id="KW-0413">Isomerase</keyword>
<keyword evidence="2" id="KW-0312">Gluconeogenesis</keyword>
<proteinExistence type="inferred from homology"/>
<dbReference type="InterPro" id="IPR035990">
    <property type="entry name" value="TIM_sf"/>
</dbReference>
<dbReference type="GO" id="GO:0006096">
    <property type="term" value="P:glycolytic process"/>
    <property type="evidence" value="ECO:0007669"/>
    <property type="project" value="UniProtKB-KW"/>
</dbReference>
<dbReference type="Gene3D" id="3.20.20.70">
    <property type="entry name" value="Aldolase class I"/>
    <property type="match status" value="1"/>
</dbReference>
<dbReference type="SUPFAM" id="SSF51351">
    <property type="entry name" value="Triosephosphate isomerase (TIM)"/>
    <property type="match status" value="1"/>
</dbReference>
<dbReference type="Pfam" id="PF00121">
    <property type="entry name" value="TIM"/>
    <property type="match status" value="1"/>
</dbReference>
<evidence type="ECO:0000256" key="2">
    <source>
        <dbReference type="RuleBase" id="RU363013"/>
    </source>
</evidence>
<dbReference type="PANTHER" id="PTHR21139:SF2">
    <property type="entry name" value="TRIOSEPHOSPHATE ISOMERASE"/>
    <property type="match status" value="1"/>
</dbReference>
<comment type="pathway">
    <text evidence="2">Carbohydrate degradation; glycolysis; D-glyceraldehyde 3-phosphate from glycerone phosphate: step 1/1.</text>
</comment>
<keyword evidence="2" id="KW-0963">Cytoplasm</keyword>
<dbReference type="InterPro" id="IPR000652">
    <property type="entry name" value="Triosephosphate_isomerase"/>
</dbReference>
<evidence type="ECO:0000256" key="1">
    <source>
        <dbReference type="ARBA" id="ARBA00023235"/>
    </source>
</evidence>
<dbReference type="GO" id="GO:0004807">
    <property type="term" value="F:triose-phosphate isomerase activity"/>
    <property type="evidence" value="ECO:0007669"/>
    <property type="project" value="UniProtKB-EC"/>
</dbReference>
<accession>A0A975FN65</accession>
<keyword evidence="4" id="KW-1185">Reference proteome</keyword>
<comment type="pathway">
    <text evidence="2">Carbohydrate biosynthesis; gluconeogenesis.</text>
</comment>
<organism evidence="3 4">
    <name type="scientific">Agromyces archimandritae</name>
    <dbReference type="NCBI Taxonomy" id="2781962"/>
    <lineage>
        <taxon>Bacteria</taxon>
        <taxon>Bacillati</taxon>
        <taxon>Actinomycetota</taxon>
        <taxon>Actinomycetes</taxon>
        <taxon>Micrococcales</taxon>
        <taxon>Microbacteriaceae</taxon>
        <taxon>Agromyces</taxon>
    </lineage>
</organism>
<dbReference type="GO" id="GO:0006094">
    <property type="term" value="P:gluconeogenesis"/>
    <property type="evidence" value="ECO:0007669"/>
    <property type="project" value="UniProtKB-KW"/>
</dbReference>
<dbReference type="GO" id="GO:0019563">
    <property type="term" value="P:glycerol catabolic process"/>
    <property type="evidence" value="ECO:0007669"/>
    <property type="project" value="TreeGrafter"/>
</dbReference>
<sequence>MSDLRPTTAPNRPTLLGVSLKLYLDLDRSAAWARGVADVARRHPAVADGRVRLFALPSLPALPAVREALAGTRVELGAQDLSMHDRGAYTGEISGADLAAAGCRLVEVGHVERRLGFGEDEDTVRAKLQAAVRNGLTPVLCVGEHERVSPVDAAAASTAQLASALDGLRASEPAELIVAYEPVWAIGMPDPAPAEHIAEVVAALRHGLDGDRRFASVSVLYGGSAQHGSLSALGGIVDGLFLGRFAHDPAELARIVDEATTPGN</sequence>
<dbReference type="KEGG" id="aarc:G127AT_01555"/>